<dbReference type="GO" id="GO:0016491">
    <property type="term" value="F:oxidoreductase activity"/>
    <property type="evidence" value="ECO:0007669"/>
    <property type="project" value="UniProtKB-KW"/>
</dbReference>
<evidence type="ECO:0000313" key="6">
    <source>
        <dbReference type="Proteomes" id="UP000320431"/>
    </source>
</evidence>
<evidence type="ECO:0000256" key="2">
    <source>
        <dbReference type="ARBA" id="ARBA00023002"/>
    </source>
</evidence>
<dbReference type="SUPFAM" id="SSF51735">
    <property type="entry name" value="NAD(P)-binding Rossmann-fold domains"/>
    <property type="match status" value="1"/>
</dbReference>
<comment type="similarity">
    <text evidence="1">Belongs to the Gfo/Idh/MocA family.</text>
</comment>
<dbReference type="Gene3D" id="3.30.360.10">
    <property type="entry name" value="Dihydrodipicolinate Reductase, domain 2"/>
    <property type="match status" value="1"/>
</dbReference>
<dbReference type="Gene3D" id="3.40.50.720">
    <property type="entry name" value="NAD(P)-binding Rossmann-like Domain"/>
    <property type="match status" value="1"/>
</dbReference>
<keyword evidence="2" id="KW-0560">Oxidoreductase</keyword>
<organism evidence="5 6">
    <name type="scientific">Marilutibacter maris</name>
    <dbReference type="NCBI Taxonomy" id="1605891"/>
    <lineage>
        <taxon>Bacteria</taxon>
        <taxon>Pseudomonadati</taxon>
        <taxon>Pseudomonadota</taxon>
        <taxon>Gammaproteobacteria</taxon>
        <taxon>Lysobacterales</taxon>
        <taxon>Lysobacteraceae</taxon>
        <taxon>Marilutibacter</taxon>
    </lineage>
</organism>
<dbReference type="InterPro" id="IPR004104">
    <property type="entry name" value="Gfo/Idh/MocA-like_OxRdtase_C"/>
</dbReference>
<protein>
    <submittedName>
        <fullName evidence="5">Oxidoreductase</fullName>
    </submittedName>
</protein>
<dbReference type="AlphaFoldDB" id="A0A508AZG2"/>
<dbReference type="NCBIfam" id="NF008607">
    <property type="entry name" value="PRK11579.1"/>
    <property type="match status" value="1"/>
</dbReference>
<dbReference type="InterPro" id="IPR000683">
    <property type="entry name" value="Gfo/Idh/MocA-like_OxRdtase_N"/>
</dbReference>
<dbReference type="Pfam" id="PF02894">
    <property type="entry name" value="GFO_IDH_MocA_C"/>
    <property type="match status" value="1"/>
</dbReference>
<evidence type="ECO:0000259" key="4">
    <source>
        <dbReference type="Pfam" id="PF02894"/>
    </source>
</evidence>
<dbReference type="EMBL" id="VICD02000049">
    <property type="protein sequence ID" value="KAB8198142.1"/>
    <property type="molecule type" value="Genomic_DNA"/>
</dbReference>
<dbReference type="Proteomes" id="UP000320431">
    <property type="component" value="Unassembled WGS sequence"/>
</dbReference>
<dbReference type="Pfam" id="PF01408">
    <property type="entry name" value="GFO_IDH_MocA"/>
    <property type="match status" value="1"/>
</dbReference>
<dbReference type="InterPro" id="IPR051317">
    <property type="entry name" value="Gfo/Idh/MocA_oxidoreduct"/>
</dbReference>
<evidence type="ECO:0000313" key="5">
    <source>
        <dbReference type="EMBL" id="KAB8198142.1"/>
    </source>
</evidence>
<feature type="domain" description="Gfo/Idh/MocA-like oxidoreductase C-terminal" evidence="4">
    <location>
        <begin position="141"/>
        <end position="346"/>
    </location>
</feature>
<dbReference type="InterPro" id="IPR036291">
    <property type="entry name" value="NAD(P)-bd_dom_sf"/>
</dbReference>
<evidence type="ECO:0000259" key="3">
    <source>
        <dbReference type="Pfam" id="PF01408"/>
    </source>
</evidence>
<dbReference type="RefSeq" id="WP_141481334.1">
    <property type="nucleotide sequence ID" value="NZ_VICD02000049.1"/>
</dbReference>
<evidence type="ECO:0000256" key="1">
    <source>
        <dbReference type="ARBA" id="ARBA00010928"/>
    </source>
</evidence>
<dbReference type="PANTHER" id="PTHR43708:SF5">
    <property type="entry name" value="CONSERVED EXPRESSED OXIDOREDUCTASE (EUROFUNG)-RELATED"/>
    <property type="match status" value="1"/>
</dbReference>
<name>A0A508AZG2_9GAMM</name>
<sequence length="360" mass="37932">MPVAPASAEPVKVALVGYGFAGRTFHTPLIRAVPELALSVVASGDASKVNAELPQVEVIADPLRAITAPGIELVVIASPNDSHVPLAQAALSAGRHVVVDKPFTLSLDDARELASLAEARGRVLSVFQNRRWDSDFLAIRNAIDKGMVGEPMHLESRLERFRPHVRLRWREQAGPGSGLWWDLGPHLVDQALQLFGLPDRVMASFALQREGASTPDWAHVVLEHGARRSVLHAGMLAAGGYARFLLHGSGGSASKPAADPQEAQLLAGTRPGDPDWGHDPDPLLVYDGVSAPRPVPAPAGDQSCFYAAVARAVRSRGANPVPPAQAIAVMAVMEAAIVSAESGHAVAPALTESEIAAFSS</sequence>
<reference evidence="5 6" key="1">
    <citation type="submission" date="2019-10" db="EMBL/GenBank/DDBJ databases">
        <title>Lysobacter alkalisoli sp. nov., isolated from saline-alkaline soil.</title>
        <authorList>
            <person name="Sun J.-Q."/>
        </authorList>
    </citation>
    <scope>NUCLEOTIDE SEQUENCE [LARGE SCALE GENOMIC DNA]</scope>
    <source>
        <strain evidence="5 6">KCTC 42381</strain>
    </source>
</reference>
<accession>A0A508AZG2</accession>
<dbReference type="PANTHER" id="PTHR43708">
    <property type="entry name" value="CONSERVED EXPRESSED OXIDOREDUCTASE (EUROFUNG)"/>
    <property type="match status" value="1"/>
</dbReference>
<gene>
    <name evidence="5" type="ORF">FKV24_003680</name>
</gene>
<dbReference type="GO" id="GO:0000166">
    <property type="term" value="F:nucleotide binding"/>
    <property type="evidence" value="ECO:0007669"/>
    <property type="project" value="InterPro"/>
</dbReference>
<feature type="domain" description="Gfo/Idh/MocA-like oxidoreductase N-terminal" evidence="3">
    <location>
        <begin position="11"/>
        <end position="126"/>
    </location>
</feature>
<proteinExistence type="inferred from homology"/>
<comment type="caution">
    <text evidence="5">The sequence shown here is derived from an EMBL/GenBank/DDBJ whole genome shotgun (WGS) entry which is preliminary data.</text>
</comment>